<dbReference type="EMBL" id="CP119311">
    <property type="protein sequence ID" value="WEK34385.1"/>
    <property type="molecule type" value="Genomic_DNA"/>
</dbReference>
<dbReference type="Proteomes" id="UP001220610">
    <property type="component" value="Chromosome"/>
</dbReference>
<protein>
    <submittedName>
        <fullName evidence="2">Lipocalin family protein</fullName>
    </submittedName>
</protein>
<evidence type="ECO:0000313" key="3">
    <source>
        <dbReference type="Proteomes" id="UP001220610"/>
    </source>
</evidence>
<dbReference type="PROSITE" id="PS51257">
    <property type="entry name" value="PROKAR_LIPOPROTEIN"/>
    <property type="match status" value="1"/>
</dbReference>
<keyword evidence="1" id="KW-0732">Signal</keyword>
<evidence type="ECO:0000313" key="2">
    <source>
        <dbReference type="EMBL" id="WEK34385.1"/>
    </source>
</evidence>
<name>A0AAJ6BEA2_9BACT</name>
<accession>A0AAJ6BEA2</accession>
<organism evidence="2 3">
    <name type="scientific">Candidatus Pseudobacter hemicellulosilyticus</name>
    <dbReference type="NCBI Taxonomy" id="3121375"/>
    <lineage>
        <taxon>Bacteria</taxon>
        <taxon>Pseudomonadati</taxon>
        <taxon>Bacteroidota</taxon>
        <taxon>Chitinophagia</taxon>
        <taxon>Chitinophagales</taxon>
        <taxon>Chitinophagaceae</taxon>
        <taxon>Pseudobacter</taxon>
    </lineage>
</organism>
<dbReference type="AlphaFoldDB" id="A0AAJ6BEA2"/>
<proteinExistence type="predicted"/>
<gene>
    <name evidence="2" type="ORF">P0Y53_18010</name>
</gene>
<evidence type="ECO:0000256" key="1">
    <source>
        <dbReference type="SAM" id="SignalP"/>
    </source>
</evidence>
<feature type="chain" id="PRO_5042496308" evidence="1">
    <location>
        <begin position="23"/>
        <end position="162"/>
    </location>
</feature>
<sequence>MKKMKFLSAAFLLLAASFSACSPSKVASTEGGNVNIRGTWTVSNVDVEGVSKNGLRVTVFDDALYTCYVGSTWNLAPNGNGTYSVPASGQDCTGGERKIYWSMQNADGVRYFQFKNIGDNKAKNVTDGYRLEVRSLTASSMQLQSPVNFEGKTVYIVYSFTR</sequence>
<feature type="signal peptide" evidence="1">
    <location>
        <begin position="1"/>
        <end position="22"/>
    </location>
</feature>
<reference evidence="2" key="1">
    <citation type="submission" date="2023-03" db="EMBL/GenBank/DDBJ databases">
        <title>Andean soil-derived lignocellulolytic bacterial consortium as a source of novel taxa and putative plastic-active enzymes.</title>
        <authorList>
            <person name="Diaz-Garcia L."/>
            <person name="Chuvochina M."/>
            <person name="Feuerriegel G."/>
            <person name="Bunk B."/>
            <person name="Sproer C."/>
            <person name="Streit W.R."/>
            <person name="Rodriguez L.M."/>
            <person name="Overmann J."/>
            <person name="Jimenez D.J."/>
        </authorList>
    </citation>
    <scope>NUCLEOTIDE SEQUENCE</scope>
    <source>
        <strain evidence="2">MAG 7</strain>
    </source>
</reference>